<proteinExistence type="predicted"/>
<dbReference type="EMBL" id="JABFUD020000021">
    <property type="protein sequence ID" value="KAI5063412.1"/>
    <property type="molecule type" value="Genomic_DNA"/>
</dbReference>
<reference evidence="1" key="1">
    <citation type="submission" date="2021-01" db="EMBL/GenBank/DDBJ databases">
        <title>Adiantum capillus-veneris genome.</title>
        <authorList>
            <person name="Fang Y."/>
            <person name="Liao Q."/>
        </authorList>
    </citation>
    <scope>NUCLEOTIDE SEQUENCE</scope>
    <source>
        <strain evidence="1">H3</strain>
        <tissue evidence="1">Leaf</tissue>
    </source>
</reference>
<name>A0A9D4Z7E6_ADICA</name>
<keyword evidence="2" id="KW-1185">Reference proteome</keyword>
<evidence type="ECO:0000313" key="2">
    <source>
        <dbReference type="Proteomes" id="UP000886520"/>
    </source>
</evidence>
<comment type="caution">
    <text evidence="1">The sequence shown here is derived from an EMBL/GenBank/DDBJ whole genome shotgun (WGS) entry which is preliminary data.</text>
</comment>
<organism evidence="1 2">
    <name type="scientific">Adiantum capillus-veneris</name>
    <name type="common">Maidenhair fern</name>
    <dbReference type="NCBI Taxonomy" id="13818"/>
    <lineage>
        <taxon>Eukaryota</taxon>
        <taxon>Viridiplantae</taxon>
        <taxon>Streptophyta</taxon>
        <taxon>Embryophyta</taxon>
        <taxon>Tracheophyta</taxon>
        <taxon>Polypodiopsida</taxon>
        <taxon>Polypodiidae</taxon>
        <taxon>Polypodiales</taxon>
        <taxon>Pteridineae</taxon>
        <taxon>Pteridaceae</taxon>
        <taxon>Vittarioideae</taxon>
        <taxon>Adiantum</taxon>
    </lineage>
</organism>
<gene>
    <name evidence="1" type="ORF">GOP47_0021959</name>
</gene>
<accession>A0A9D4Z7E6</accession>
<evidence type="ECO:0000313" key="1">
    <source>
        <dbReference type="EMBL" id="KAI5063412.1"/>
    </source>
</evidence>
<sequence>MRPSQLPVMSTTASHCFMRKQVASAFASRCRSWAPMQGSSTSVASAPWPPPSEQGLQTTLSQLILKVTLIVIPIEKHYCAFLEDLELQIARKVALLHAASNILLGHYIAACPWDEIVMHRLSCIDSNPIVSLQYHVIPPTLKLPLAYLYPPALPRRHWSCQQHLHLRRPSRLWWRPKSRNHCQPLSIHFWRHAYQYVSTY</sequence>
<dbReference type="AlphaFoldDB" id="A0A9D4Z7E6"/>
<protein>
    <submittedName>
        <fullName evidence="1">Uncharacterized protein</fullName>
    </submittedName>
</protein>
<dbReference type="Proteomes" id="UP000886520">
    <property type="component" value="Chromosome 21"/>
</dbReference>